<dbReference type="OrthoDB" id="9800374at2"/>
<reference evidence="5 6" key="1">
    <citation type="submission" date="2019-07" db="EMBL/GenBank/DDBJ databases">
        <title>Allobacillus sp. nov. SKP isolated from shrimp paste of Euphausiacea.</title>
        <authorList>
            <person name="Kanchanasin P."/>
            <person name="Tanasupawat S."/>
            <person name="Shi W."/>
            <person name="Wu L."/>
            <person name="Ma J."/>
        </authorList>
    </citation>
    <scope>NUCLEOTIDE SEQUENCE [LARGE SCALE GENOMIC DNA]</scope>
    <source>
        <strain evidence="5 6">SKP4-8</strain>
    </source>
</reference>
<evidence type="ECO:0000256" key="4">
    <source>
        <dbReference type="SAM" id="Coils"/>
    </source>
</evidence>
<dbReference type="PANTHER" id="PTHR38465:SF1">
    <property type="entry name" value="HTH-TYPE TRANSCRIPTIONAL REGULATOR MJ1563-RELATED"/>
    <property type="match status" value="1"/>
</dbReference>
<accession>A0A556PNU7</accession>
<evidence type="ECO:0008006" key="7">
    <source>
        <dbReference type="Google" id="ProtNLM"/>
    </source>
</evidence>
<evidence type="ECO:0000256" key="2">
    <source>
        <dbReference type="ARBA" id="ARBA00023125"/>
    </source>
</evidence>
<dbReference type="Proteomes" id="UP000316425">
    <property type="component" value="Unassembled WGS sequence"/>
</dbReference>
<gene>
    <name evidence="5" type="ORF">FPQ13_05525</name>
</gene>
<dbReference type="InterPro" id="IPR036388">
    <property type="entry name" value="WH-like_DNA-bd_sf"/>
</dbReference>
<keyword evidence="3" id="KW-0804">Transcription</keyword>
<protein>
    <recommendedName>
        <fullName evidence="7">Transcriptional regulator</fullName>
    </recommendedName>
</protein>
<dbReference type="SUPFAM" id="SSF46785">
    <property type="entry name" value="Winged helix' DNA-binding domain"/>
    <property type="match status" value="1"/>
</dbReference>
<sequence>MNLDEMKEALGKSKTAMSNATRTLLDFNLIERVWKKGERKDLYKAKKDLYYKFMKAYVRRWLDAIEQQKNNLNFIENKLQDLSNSEERAFIEEKIHEAILFHKSLEEVFKQLNQHKTE</sequence>
<dbReference type="EMBL" id="VMHE01000006">
    <property type="protein sequence ID" value="TSJ66057.1"/>
    <property type="molecule type" value="Genomic_DNA"/>
</dbReference>
<dbReference type="InterPro" id="IPR052362">
    <property type="entry name" value="HTH-GbsR_regulator"/>
</dbReference>
<keyword evidence="4" id="KW-0175">Coiled coil</keyword>
<dbReference type="GO" id="GO:0003677">
    <property type="term" value="F:DNA binding"/>
    <property type="evidence" value="ECO:0007669"/>
    <property type="project" value="UniProtKB-KW"/>
</dbReference>
<evidence type="ECO:0000313" key="5">
    <source>
        <dbReference type="EMBL" id="TSJ66057.1"/>
    </source>
</evidence>
<dbReference type="AlphaFoldDB" id="A0A556PNU7"/>
<feature type="coiled-coil region" evidence="4">
    <location>
        <begin position="58"/>
        <end position="85"/>
    </location>
</feature>
<organism evidence="5 6">
    <name type="scientific">Allobacillus salarius</name>
    <dbReference type="NCBI Taxonomy" id="1955272"/>
    <lineage>
        <taxon>Bacteria</taxon>
        <taxon>Bacillati</taxon>
        <taxon>Bacillota</taxon>
        <taxon>Bacilli</taxon>
        <taxon>Bacillales</taxon>
        <taxon>Bacillaceae</taxon>
        <taxon>Allobacillus</taxon>
    </lineage>
</organism>
<keyword evidence="1" id="KW-0805">Transcription regulation</keyword>
<name>A0A556PNU7_9BACI</name>
<proteinExistence type="predicted"/>
<comment type="caution">
    <text evidence="5">The sequence shown here is derived from an EMBL/GenBank/DDBJ whole genome shotgun (WGS) entry which is preliminary data.</text>
</comment>
<dbReference type="InterPro" id="IPR036390">
    <property type="entry name" value="WH_DNA-bd_sf"/>
</dbReference>
<evidence type="ECO:0000256" key="1">
    <source>
        <dbReference type="ARBA" id="ARBA00023015"/>
    </source>
</evidence>
<dbReference type="Gene3D" id="1.10.10.10">
    <property type="entry name" value="Winged helix-like DNA-binding domain superfamily/Winged helix DNA-binding domain"/>
    <property type="match status" value="1"/>
</dbReference>
<keyword evidence="6" id="KW-1185">Reference proteome</keyword>
<evidence type="ECO:0000256" key="3">
    <source>
        <dbReference type="ARBA" id="ARBA00023163"/>
    </source>
</evidence>
<evidence type="ECO:0000313" key="6">
    <source>
        <dbReference type="Proteomes" id="UP000316425"/>
    </source>
</evidence>
<keyword evidence="2" id="KW-0238">DNA-binding</keyword>
<dbReference type="PANTHER" id="PTHR38465">
    <property type="entry name" value="HTH-TYPE TRANSCRIPTIONAL REGULATOR MJ1563-RELATED"/>
    <property type="match status" value="1"/>
</dbReference>